<evidence type="ECO:0000313" key="4">
    <source>
        <dbReference type="Proteomes" id="UP000050421"/>
    </source>
</evidence>
<feature type="domain" description="FAS1" evidence="2">
    <location>
        <begin position="625"/>
        <end position="767"/>
    </location>
</feature>
<dbReference type="FunFam" id="2.30.180.10:FF:000032">
    <property type="entry name" value="Fasciclin domain-containing protein, putative"/>
    <property type="match status" value="3"/>
</dbReference>
<evidence type="ECO:0000313" key="3">
    <source>
        <dbReference type="EMBL" id="KPQ17881.1"/>
    </source>
</evidence>
<dbReference type="PROSITE" id="PS51257">
    <property type="entry name" value="PROKAR_LIPOPROTEIN"/>
    <property type="match status" value="1"/>
</dbReference>
<gene>
    <name evidence="3" type="ORF">HLUCCX10_06050</name>
</gene>
<evidence type="ECO:0000259" key="2">
    <source>
        <dbReference type="PROSITE" id="PS50213"/>
    </source>
</evidence>
<evidence type="ECO:0000256" key="1">
    <source>
        <dbReference type="SAM" id="SignalP"/>
    </source>
</evidence>
<feature type="domain" description="FAS1" evidence="2">
    <location>
        <begin position="180"/>
        <end position="323"/>
    </location>
</feature>
<dbReference type="SMART" id="SM00554">
    <property type="entry name" value="FAS1"/>
    <property type="match status" value="6"/>
</dbReference>
<dbReference type="PATRIC" id="fig|1305737.6.peg.1875"/>
<comment type="caution">
    <text evidence="3">The sequence shown here is derived from an EMBL/GenBank/DDBJ whole genome shotgun (WGS) entry which is preliminary data.</text>
</comment>
<dbReference type="Gene3D" id="2.30.180.10">
    <property type="entry name" value="FAS1 domain"/>
    <property type="match status" value="6"/>
</dbReference>
<dbReference type="PANTHER" id="PTHR10900">
    <property type="entry name" value="PERIOSTIN-RELATED"/>
    <property type="match status" value="1"/>
</dbReference>
<dbReference type="PROSITE" id="PS50213">
    <property type="entry name" value="FAS1"/>
    <property type="match status" value="6"/>
</dbReference>
<dbReference type="InterPro" id="IPR000782">
    <property type="entry name" value="FAS1_domain"/>
</dbReference>
<dbReference type="eggNOG" id="COG2335">
    <property type="taxonomic scope" value="Bacteria"/>
</dbReference>
<dbReference type="InterPro" id="IPR036378">
    <property type="entry name" value="FAS1_dom_sf"/>
</dbReference>
<dbReference type="STRING" id="1305737.GCA_000526355_00740"/>
<dbReference type="SUPFAM" id="SSF82153">
    <property type="entry name" value="FAS1 domain"/>
    <property type="match status" value="6"/>
</dbReference>
<sequence>MTKLLKYLLVGVVFFSFVACENEDYQGPLPYPTLIEAAEDAGLTTLVTSIRAISGLEATLQAQSAITVFAPTNDAFANALTEFGATDLDDLVEKIGGPMNLETILGFHVVPNTIFSDQLEETNVVTTLAGQQLVVNRAPGIVTVIDAAGNTARVVQADVEIENGVVHVIDRVLIPSIDLPAPDLVEAATEAGLTTLLDAVTAVDGLANTLLSAGAITVFAPTNEAFAAALEVFNAADLDELVLKIGGIENLETVLGFHVVPAVAFSGDLQPTNTFTTVSGQEITVEVAGGTVTVTDQLGRTAQVVAADIEIANGVVHVINGVMLPDLMLPNVVEAAQSAGLTTLLDAVTAADLGETLLDAEAMTVFAPTNDAFAAALAAYDAENLDQLVAKIGGIENLQTILGFHVVPAVAFSTDLEATNTFTTLAGQELTVEAGESGVTVTDALGNTANVVVADVAIENGVVHVIDGVLLPEFSLPNVVEAATAADLTVLLDAVTAADLGQTLLDAEAITVFAPTNQAFLDLLAALNLGSLQELVAAVGIEEVTRILGFHVVPATAFSFDLAEGAQTVPTLAGEDLTVTRTGANVTVTDARGNTFNVVAADVAIENGVVHVIDGVVLPTANEPDVPNLVEAAEAAGLTVLLDAVTAAGLGQTLLDAEAITVFAPTNDAFVDLLDALGVADLNELIDAIGLEGLQDVLGFHVVPSVAFAADLAEGDQVVPTLAGEDLTVTRNGDAVTVTDGRGNTYSVVTADVEIENGVVHVIDGVLLPEEDLPNVVEAATDAGLTVLLDAVTAAGLGQTLLDAEAITVFAPTNDAFVDLLGTLGVADLDELIDAIGLEGLQKVLGFHVVPAVAFSTDLAEGEQTVPTLAGEDLTVTRTGANVTVTDSAGNTYNVVAADVAIENGVVHVIDGVLLPTL</sequence>
<feature type="domain" description="FAS1" evidence="2">
    <location>
        <begin position="328"/>
        <end position="470"/>
    </location>
</feature>
<dbReference type="EMBL" id="LJXT01000028">
    <property type="protein sequence ID" value="KPQ17881.1"/>
    <property type="molecule type" value="Genomic_DNA"/>
</dbReference>
<dbReference type="PANTHER" id="PTHR10900:SF77">
    <property type="entry name" value="FI19380P1"/>
    <property type="match status" value="1"/>
</dbReference>
<organism evidence="3 4">
    <name type="scientific">Algoriphagus marincola HL-49</name>
    <dbReference type="NCBI Taxonomy" id="1305737"/>
    <lineage>
        <taxon>Bacteria</taxon>
        <taxon>Pseudomonadati</taxon>
        <taxon>Bacteroidota</taxon>
        <taxon>Cytophagia</taxon>
        <taxon>Cytophagales</taxon>
        <taxon>Cyclobacteriaceae</taxon>
        <taxon>Algoriphagus</taxon>
    </lineage>
</organism>
<feature type="chain" id="PRO_5006146581" description="FAS1 domain-containing protein" evidence="1">
    <location>
        <begin position="22"/>
        <end position="918"/>
    </location>
</feature>
<feature type="signal peptide" evidence="1">
    <location>
        <begin position="1"/>
        <end position="21"/>
    </location>
</feature>
<feature type="domain" description="FAS1" evidence="2">
    <location>
        <begin position="772"/>
        <end position="914"/>
    </location>
</feature>
<name>A0A0P7YQV5_9BACT</name>
<protein>
    <recommendedName>
        <fullName evidence="2">FAS1 domain-containing protein</fullName>
    </recommendedName>
</protein>
<keyword evidence="1" id="KW-0732">Signal</keyword>
<dbReference type="AlphaFoldDB" id="A0A0P7YQV5"/>
<proteinExistence type="predicted"/>
<dbReference type="Pfam" id="PF02469">
    <property type="entry name" value="Fasciclin"/>
    <property type="match status" value="6"/>
</dbReference>
<dbReference type="Proteomes" id="UP000050421">
    <property type="component" value="Unassembled WGS sequence"/>
</dbReference>
<feature type="domain" description="FAS1" evidence="2">
    <location>
        <begin position="475"/>
        <end position="617"/>
    </location>
</feature>
<reference evidence="3 4" key="1">
    <citation type="submission" date="2015-09" db="EMBL/GenBank/DDBJ databases">
        <title>Identification and resolution of microdiversity through metagenomic sequencing of parallel consortia.</title>
        <authorList>
            <person name="Nelson W.C."/>
            <person name="Romine M.F."/>
            <person name="Lindemann S.R."/>
        </authorList>
    </citation>
    <scope>NUCLEOTIDE SEQUENCE [LARGE SCALE GENOMIC DNA]</scope>
    <source>
        <strain evidence="3">HL-49</strain>
    </source>
</reference>
<dbReference type="GO" id="GO:0005615">
    <property type="term" value="C:extracellular space"/>
    <property type="evidence" value="ECO:0007669"/>
    <property type="project" value="TreeGrafter"/>
</dbReference>
<feature type="domain" description="FAS1" evidence="2">
    <location>
        <begin position="30"/>
        <end position="173"/>
    </location>
</feature>
<dbReference type="InterPro" id="IPR050904">
    <property type="entry name" value="Adhesion/Biosynth-related"/>
</dbReference>
<accession>A0A0P7YQV5</accession>